<comment type="subcellular location">
    <subcellularLocation>
        <location evidence="1">Cell outer membrane</location>
    </subcellularLocation>
</comment>
<keyword evidence="4" id="KW-0472">Membrane</keyword>
<dbReference type="InterPro" id="IPR010583">
    <property type="entry name" value="MipA"/>
</dbReference>
<dbReference type="HOGENOM" id="CLU_063465_3_0_6"/>
<reference evidence="6 7" key="1">
    <citation type="journal article" date="2012" name="PLoS ONE">
        <title>Edwardsiella comparative phylogenomics reveal the new intra/inter-species taxonomic relationships, virulence evolution and niche adaptation mechanisms.</title>
        <authorList>
            <person name="Yang M."/>
            <person name="Lv Y."/>
            <person name="Xiao J."/>
            <person name="Wu H."/>
            <person name="Zheng H."/>
            <person name="Liu Q."/>
            <person name="Zhang Y."/>
            <person name="Wang Q."/>
        </authorList>
    </citation>
    <scope>NUCLEOTIDE SEQUENCE [LARGE SCALE GENOMIC DNA]</scope>
    <source>
        <strain evidence="7">080813</strain>
    </source>
</reference>
<comment type="similarity">
    <text evidence="2">Belongs to the MipA/OmpV family.</text>
</comment>
<sequence>MKSGMLTVFQVKGDAINHSMSIIIRHIFILYWMMLTVKKRTLSALGSLALLVTAAAHAGTWSIGASALVAPDPYRGDNDRVYPVPMVNYDSDSFYFHSLTAGYYLWKDQQDQLSATAFYSPWRFRASDSDDWRMKRLNNRYATVMAGLSYSHHEAWGTLRASFVGDILDNSNGLVGDLAYLYTLHRGDWSFTPGVGVTWNSANQNSYYFGVSDSEARRSSLQQYSPENSWSPYLELTTYYRINADWNAFFAGRFVQLSSQIKDSPMIAKNYTGMLWSGVTYRF</sequence>
<proteinExistence type="inferred from homology"/>
<evidence type="ECO:0000313" key="7">
    <source>
        <dbReference type="Proteomes" id="UP000028681"/>
    </source>
</evidence>
<dbReference type="Proteomes" id="UP000028681">
    <property type="component" value="Chromosome"/>
</dbReference>
<gene>
    <name evidence="6" type="ORF">ETEE_3483</name>
</gene>
<dbReference type="AlphaFoldDB" id="A0A076LWQ2"/>
<dbReference type="PANTHER" id="PTHR38776">
    <property type="entry name" value="MLTA-INTERACTING PROTEIN-RELATED"/>
    <property type="match status" value="1"/>
</dbReference>
<protein>
    <submittedName>
        <fullName evidence="6">MltA-interacting MipA family protein</fullName>
    </submittedName>
</protein>
<evidence type="ECO:0000256" key="3">
    <source>
        <dbReference type="ARBA" id="ARBA00022729"/>
    </source>
</evidence>
<keyword evidence="5" id="KW-0998">Cell outer membrane</keyword>
<evidence type="ECO:0000256" key="4">
    <source>
        <dbReference type="ARBA" id="ARBA00023136"/>
    </source>
</evidence>
<dbReference type="SUPFAM" id="SSF56935">
    <property type="entry name" value="Porins"/>
    <property type="match status" value="1"/>
</dbReference>
<accession>A0A076LWQ2</accession>
<dbReference type="KEGG" id="ete:ETEE_3483"/>
<dbReference type="PANTHER" id="PTHR38776:SF1">
    <property type="entry name" value="MLTA-INTERACTING PROTEIN-RELATED"/>
    <property type="match status" value="1"/>
</dbReference>
<dbReference type="EMBL" id="CP006664">
    <property type="protein sequence ID" value="AIJ09904.1"/>
    <property type="molecule type" value="Genomic_DNA"/>
</dbReference>
<evidence type="ECO:0000256" key="2">
    <source>
        <dbReference type="ARBA" id="ARBA00005722"/>
    </source>
</evidence>
<evidence type="ECO:0000256" key="1">
    <source>
        <dbReference type="ARBA" id="ARBA00004442"/>
    </source>
</evidence>
<keyword evidence="3" id="KW-0732">Signal</keyword>
<evidence type="ECO:0000256" key="5">
    <source>
        <dbReference type="ARBA" id="ARBA00023237"/>
    </source>
</evidence>
<dbReference type="GO" id="GO:0009252">
    <property type="term" value="P:peptidoglycan biosynthetic process"/>
    <property type="evidence" value="ECO:0007669"/>
    <property type="project" value="TreeGrafter"/>
</dbReference>
<evidence type="ECO:0000313" key="6">
    <source>
        <dbReference type="EMBL" id="AIJ09904.1"/>
    </source>
</evidence>
<name>A0A076LWQ2_9GAMM</name>
<organism evidence="6 7">
    <name type="scientific">Edwardsiella anguillarum ET080813</name>
    <dbReference type="NCBI Taxonomy" id="667120"/>
    <lineage>
        <taxon>Bacteria</taxon>
        <taxon>Pseudomonadati</taxon>
        <taxon>Pseudomonadota</taxon>
        <taxon>Gammaproteobacteria</taxon>
        <taxon>Enterobacterales</taxon>
        <taxon>Hafniaceae</taxon>
        <taxon>Edwardsiella</taxon>
    </lineage>
</organism>
<dbReference type="Pfam" id="PF06629">
    <property type="entry name" value="MipA"/>
    <property type="match status" value="1"/>
</dbReference>
<dbReference type="GO" id="GO:0009279">
    <property type="term" value="C:cell outer membrane"/>
    <property type="evidence" value="ECO:0007669"/>
    <property type="project" value="UniProtKB-SubCell"/>
</dbReference>